<dbReference type="Proteomes" id="UP000198432">
    <property type="component" value="Unassembled WGS sequence"/>
</dbReference>
<protein>
    <submittedName>
        <fullName evidence="1">Uncharacterized protein</fullName>
    </submittedName>
</protein>
<reference evidence="2" key="1">
    <citation type="submission" date="2017-06" db="EMBL/GenBank/DDBJ databases">
        <authorList>
            <person name="Varghese N."/>
            <person name="Submissions S."/>
        </authorList>
    </citation>
    <scope>NUCLEOTIDE SEQUENCE [LARGE SCALE GENOMIC DNA]</scope>
    <source>
        <strain evidence="2">NKM1</strain>
    </source>
</reference>
<dbReference type="RefSeq" id="WP_218824314.1">
    <property type="nucleotide sequence ID" value="NZ_FZOQ01000061.1"/>
</dbReference>
<evidence type="ECO:0000313" key="1">
    <source>
        <dbReference type="EMBL" id="SNT35921.1"/>
    </source>
</evidence>
<sequence>TPERDEGFLNWWYVLPPDHCAFYRHRTFEVYLQETGHKMTWKDEKRVVLQKRQAMPKLG</sequence>
<gene>
    <name evidence="1" type="ORF">SAMN06296052_1615</name>
</gene>
<evidence type="ECO:0000313" key="2">
    <source>
        <dbReference type="Proteomes" id="UP000198432"/>
    </source>
</evidence>
<keyword evidence="2" id="KW-1185">Reference proteome</keyword>
<feature type="non-terminal residue" evidence="1">
    <location>
        <position position="1"/>
    </location>
</feature>
<accession>A0A239LZQ1</accession>
<organism evidence="1 2">
    <name type="scientific">Pontibacter ummariensis</name>
    <dbReference type="NCBI Taxonomy" id="1610492"/>
    <lineage>
        <taxon>Bacteria</taxon>
        <taxon>Pseudomonadati</taxon>
        <taxon>Bacteroidota</taxon>
        <taxon>Cytophagia</taxon>
        <taxon>Cytophagales</taxon>
        <taxon>Hymenobacteraceae</taxon>
        <taxon>Pontibacter</taxon>
    </lineage>
</organism>
<dbReference type="EMBL" id="FZOQ01000061">
    <property type="protein sequence ID" value="SNT35921.1"/>
    <property type="molecule type" value="Genomic_DNA"/>
</dbReference>
<name>A0A239LZQ1_9BACT</name>
<proteinExistence type="predicted"/>
<dbReference type="AlphaFoldDB" id="A0A239LZQ1"/>